<name>A0A6A5SFZ1_9PLEO</name>
<evidence type="ECO:0000256" key="1">
    <source>
        <dbReference type="SAM" id="MobiDB-lite"/>
    </source>
</evidence>
<sequence>MQMPQSTLHHRHYHNDTCTSSTLPSIIAYTPTYIYAQRCVSDSCRSQPYSFIPDVHATVLVPTTPAPRPAYS</sequence>
<dbReference type="AlphaFoldDB" id="A0A6A5SFZ1"/>
<feature type="region of interest" description="Disordered" evidence="1">
    <location>
        <begin position="1"/>
        <end position="21"/>
    </location>
</feature>
<gene>
    <name evidence="2" type="ORF">EJ02DRAFT_255129</name>
</gene>
<protein>
    <submittedName>
        <fullName evidence="2">Uncharacterized protein</fullName>
    </submittedName>
</protein>
<organism evidence="2 3">
    <name type="scientific">Clathrospora elynae</name>
    <dbReference type="NCBI Taxonomy" id="706981"/>
    <lineage>
        <taxon>Eukaryota</taxon>
        <taxon>Fungi</taxon>
        <taxon>Dikarya</taxon>
        <taxon>Ascomycota</taxon>
        <taxon>Pezizomycotina</taxon>
        <taxon>Dothideomycetes</taxon>
        <taxon>Pleosporomycetidae</taxon>
        <taxon>Pleosporales</taxon>
        <taxon>Diademaceae</taxon>
        <taxon>Clathrospora</taxon>
    </lineage>
</organism>
<dbReference type="EMBL" id="ML976079">
    <property type="protein sequence ID" value="KAF1939555.1"/>
    <property type="molecule type" value="Genomic_DNA"/>
</dbReference>
<evidence type="ECO:0000313" key="3">
    <source>
        <dbReference type="Proteomes" id="UP000800038"/>
    </source>
</evidence>
<reference evidence="2" key="1">
    <citation type="journal article" date="2020" name="Stud. Mycol.">
        <title>101 Dothideomycetes genomes: a test case for predicting lifestyles and emergence of pathogens.</title>
        <authorList>
            <person name="Haridas S."/>
            <person name="Albert R."/>
            <person name="Binder M."/>
            <person name="Bloem J."/>
            <person name="Labutti K."/>
            <person name="Salamov A."/>
            <person name="Andreopoulos B."/>
            <person name="Baker S."/>
            <person name="Barry K."/>
            <person name="Bills G."/>
            <person name="Bluhm B."/>
            <person name="Cannon C."/>
            <person name="Castanera R."/>
            <person name="Culley D."/>
            <person name="Daum C."/>
            <person name="Ezra D."/>
            <person name="Gonzalez J."/>
            <person name="Henrissat B."/>
            <person name="Kuo A."/>
            <person name="Liang C."/>
            <person name="Lipzen A."/>
            <person name="Lutzoni F."/>
            <person name="Magnuson J."/>
            <person name="Mondo S."/>
            <person name="Nolan M."/>
            <person name="Ohm R."/>
            <person name="Pangilinan J."/>
            <person name="Park H.-J."/>
            <person name="Ramirez L."/>
            <person name="Alfaro M."/>
            <person name="Sun H."/>
            <person name="Tritt A."/>
            <person name="Yoshinaga Y."/>
            <person name="Zwiers L.-H."/>
            <person name="Turgeon B."/>
            <person name="Goodwin S."/>
            <person name="Spatafora J."/>
            <person name="Crous P."/>
            <person name="Grigoriev I."/>
        </authorList>
    </citation>
    <scope>NUCLEOTIDE SEQUENCE</scope>
    <source>
        <strain evidence="2">CBS 161.51</strain>
    </source>
</reference>
<keyword evidence="3" id="KW-1185">Reference proteome</keyword>
<accession>A0A6A5SFZ1</accession>
<dbReference type="Proteomes" id="UP000800038">
    <property type="component" value="Unassembled WGS sequence"/>
</dbReference>
<evidence type="ECO:0000313" key="2">
    <source>
        <dbReference type="EMBL" id="KAF1939555.1"/>
    </source>
</evidence>
<proteinExistence type="predicted"/>